<accession>A0A418B8Y4</accession>
<organism evidence="7 8">
    <name type="scientific">Aphanomyces invadans</name>
    <dbReference type="NCBI Taxonomy" id="157072"/>
    <lineage>
        <taxon>Eukaryota</taxon>
        <taxon>Sar</taxon>
        <taxon>Stramenopiles</taxon>
        <taxon>Oomycota</taxon>
        <taxon>Saprolegniomycetes</taxon>
        <taxon>Saprolegniales</taxon>
        <taxon>Verrucalvaceae</taxon>
        <taxon>Aphanomyces</taxon>
    </lineage>
</organism>
<feature type="domain" description="HSF-type DNA-binding" evidence="6">
    <location>
        <begin position="84"/>
        <end position="181"/>
    </location>
</feature>
<dbReference type="Gene3D" id="1.10.10.10">
    <property type="entry name" value="Winged helix-like DNA-binding domain superfamily/Winged helix DNA-binding domain"/>
    <property type="match status" value="1"/>
</dbReference>
<dbReference type="GO" id="GO:0003700">
    <property type="term" value="F:DNA-binding transcription factor activity"/>
    <property type="evidence" value="ECO:0007669"/>
    <property type="project" value="InterPro"/>
</dbReference>
<dbReference type="Pfam" id="PF00447">
    <property type="entry name" value="HSF_DNA-bind"/>
    <property type="match status" value="1"/>
</dbReference>
<dbReference type="InterPro" id="IPR036390">
    <property type="entry name" value="WH_DNA-bd_sf"/>
</dbReference>
<dbReference type="SMART" id="SM00415">
    <property type="entry name" value="HSF"/>
    <property type="match status" value="1"/>
</dbReference>
<keyword evidence="3" id="KW-0539">Nucleus</keyword>
<dbReference type="EMBL" id="QUSY01000021">
    <property type="protein sequence ID" value="RHY34655.1"/>
    <property type="molecule type" value="Genomic_DNA"/>
</dbReference>
<dbReference type="InterPro" id="IPR036388">
    <property type="entry name" value="WH-like_DNA-bd_sf"/>
</dbReference>
<dbReference type="VEuPathDB" id="FungiDB:H310_05525"/>
<gene>
    <name evidence="7" type="ORF">DYB32_000768</name>
</gene>
<comment type="similarity">
    <text evidence="4">Belongs to the HSF family.</text>
</comment>
<dbReference type="PRINTS" id="PR00056">
    <property type="entry name" value="HSFDOMAIN"/>
</dbReference>
<evidence type="ECO:0000256" key="2">
    <source>
        <dbReference type="ARBA" id="ARBA00023125"/>
    </source>
</evidence>
<evidence type="ECO:0000259" key="6">
    <source>
        <dbReference type="SMART" id="SM00415"/>
    </source>
</evidence>
<sequence>MCNVGGAWVTSSVTIGGRCDGGPINASTLSYGEPLHPKYPCDPVSLSLSSMSPSSTPPQSDGAPGRHHQKQSPRAKAIQLVSSAVAPFLASLFEILSKEDASVIAWCDDGKSFGVYNYDAMEKHILPTYFRHNKFASFQRQLNYFGFRKLHKTKESEHHSIYCQPFFLRHDPARMLQIKRKTHRVKANTPRRAILGSLHDCFSYPYGGCHPASPPSYKAQTPCACPNSHGQDAFCYTSTPASNTPSSSHHTSAQVTSADTYDPLPFYAPSTNVFMSVESPSVCSYLQPVDLHHDPTQPVMHTDDVNLSNVVVYASPGGHHPVAAAAPFPYTFPRDLTKFTQNNLDFLYDDALSI</sequence>
<proteinExistence type="inferred from homology"/>
<dbReference type="InterPro" id="IPR000232">
    <property type="entry name" value="HSF_DNA-bd"/>
</dbReference>
<comment type="subcellular location">
    <subcellularLocation>
        <location evidence="1">Nucleus</location>
    </subcellularLocation>
</comment>
<keyword evidence="2" id="KW-0238">DNA-binding</keyword>
<name>A0A418B8Y4_9STRA</name>
<dbReference type="AlphaFoldDB" id="A0A418B8Y4"/>
<feature type="compositionally biased region" description="Low complexity" evidence="5">
    <location>
        <begin position="48"/>
        <end position="60"/>
    </location>
</feature>
<dbReference type="GO" id="GO:0043565">
    <property type="term" value="F:sequence-specific DNA binding"/>
    <property type="evidence" value="ECO:0007669"/>
    <property type="project" value="InterPro"/>
</dbReference>
<dbReference type="SUPFAM" id="SSF46785">
    <property type="entry name" value="Winged helix' DNA-binding domain"/>
    <property type="match status" value="1"/>
</dbReference>
<protein>
    <recommendedName>
        <fullName evidence="6">HSF-type DNA-binding domain-containing protein</fullName>
    </recommendedName>
</protein>
<evidence type="ECO:0000256" key="1">
    <source>
        <dbReference type="ARBA" id="ARBA00004123"/>
    </source>
</evidence>
<dbReference type="PANTHER" id="PTHR10015:SF427">
    <property type="entry name" value="HEAT SHOCK FACTOR PROTEIN"/>
    <property type="match status" value="1"/>
</dbReference>
<evidence type="ECO:0000256" key="4">
    <source>
        <dbReference type="RuleBase" id="RU004020"/>
    </source>
</evidence>
<evidence type="ECO:0000313" key="8">
    <source>
        <dbReference type="Proteomes" id="UP000285060"/>
    </source>
</evidence>
<comment type="caution">
    <text evidence="7">The sequence shown here is derived from an EMBL/GenBank/DDBJ whole genome shotgun (WGS) entry which is preliminary data.</text>
</comment>
<evidence type="ECO:0000313" key="7">
    <source>
        <dbReference type="EMBL" id="RHY34655.1"/>
    </source>
</evidence>
<keyword evidence="8" id="KW-1185">Reference proteome</keyword>
<evidence type="ECO:0000256" key="5">
    <source>
        <dbReference type="SAM" id="MobiDB-lite"/>
    </source>
</evidence>
<reference evidence="7 8" key="1">
    <citation type="submission" date="2018-08" db="EMBL/GenBank/DDBJ databases">
        <title>Aphanomyces genome sequencing and annotation.</title>
        <authorList>
            <person name="Minardi D."/>
            <person name="Oidtmann B."/>
            <person name="Van Der Giezen M."/>
            <person name="Studholme D.J."/>
        </authorList>
    </citation>
    <scope>NUCLEOTIDE SEQUENCE [LARGE SCALE GENOMIC DNA]</scope>
    <source>
        <strain evidence="7 8">NJM0002</strain>
    </source>
</reference>
<dbReference type="Proteomes" id="UP000285060">
    <property type="component" value="Unassembled WGS sequence"/>
</dbReference>
<feature type="region of interest" description="Disordered" evidence="5">
    <location>
        <begin position="48"/>
        <end position="74"/>
    </location>
</feature>
<evidence type="ECO:0000256" key="3">
    <source>
        <dbReference type="ARBA" id="ARBA00023242"/>
    </source>
</evidence>
<dbReference type="FunFam" id="1.10.10.10:FF:000286">
    <property type="entry name" value="Heat shock transcription factor"/>
    <property type="match status" value="1"/>
</dbReference>
<dbReference type="PANTHER" id="PTHR10015">
    <property type="entry name" value="HEAT SHOCK TRANSCRIPTION FACTOR"/>
    <property type="match status" value="1"/>
</dbReference>
<dbReference type="GO" id="GO:0005634">
    <property type="term" value="C:nucleus"/>
    <property type="evidence" value="ECO:0007669"/>
    <property type="project" value="UniProtKB-SubCell"/>
</dbReference>